<evidence type="ECO:0000313" key="1">
    <source>
        <dbReference type="EMBL" id="AIL47138.1"/>
    </source>
</evidence>
<dbReference type="Proteomes" id="UP000028933">
    <property type="component" value="Chromosome"/>
</dbReference>
<dbReference type="InterPro" id="IPR058093">
    <property type="entry name" value="LA_2272-like"/>
</dbReference>
<reference evidence="1" key="2">
    <citation type="journal article" date="2015" name="Genome Biol. Evol.">
        <title>Complete Genome Sequence and Transcriptomic Analysis of the Novel Pathogen Elizabethkingia anophelis in Response to Oxidative Stress.</title>
        <authorList>
            <person name="Li Y."/>
            <person name="Liu Y."/>
            <person name="Chew S.C."/>
            <person name="Tay M."/>
            <person name="Salido M.M."/>
            <person name="Teo J."/>
            <person name="Lauro F.M."/>
            <person name="Givskov M."/>
            <person name="Yang L."/>
        </authorList>
    </citation>
    <scope>NUCLEOTIDE SEQUENCE</scope>
    <source>
        <strain evidence="1">NUHP1</strain>
    </source>
</reference>
<organism evidence="1 2">
    <name type="scientific">Elizabethkingia anophelis NUHP1</name>
    <dbReference type="NCBI Taxonomy" id="1338011"/>
    <lineage>
        <taxon>Bacteria</taxon>
        <taxon>Pseudomonadati</taxon>
        <taxon>Bacteroidota</taxon>
        <taxon>Flavobacteriia</taxon>
        <taxon>Flavobacteriales</taxon>
        <taxon>Weeksellaceae</taxon>
        <taxon>Elizabethkingia</taxon>
    </lineage>
</organism>
<dbReference type="GeneID" id="56684436"/>
<dbReference type="eggNOG" id="ENOG50334KF">
    <property type="taxonomic scope" value="Bacteria"/>
</dbReference>
<name>A0A077EKX1_9FLAO</name>
<dbReference type="AlphaFoldDB" id="A0A077EKX1"/>
<gene>
    <name evidence="1" type="ORF">BD94_3363</name>
</gene>
<proteinExistence type="predicted"/>
<dbReference type="KEGG" id="eao:BD94_3363"/>
<evidence type="ECO:0000313" key="2">
    <source>
        <dbReference type="Proteomes" id="UP000028933"/>
    </source>
</evidence>
<dbReference type="RefSeq" id="WP_009086307.1">
    <property type="nucleotide sequence ID" value="NZ_CP007547.1"/>
</dbReference>
<protein>
    <submittedName>
        <fullName evidence="1">Uncharacterized protein</fullName>
    </submittedName>
</protein>
<sequence>MKTNVIFWIVLAFSQLFQAQDSIRIENSKFKIFAFTPVKNNISKVNGMTAGLGLSNRAIFKDAENNQAIVNGLNLDLNPLGFIIFCFYDPDRDFTTKESVLLNGLNLSIAGHLRDVSQNGVNISAYNYAYQMSGVSFSLIGNSNHTFKGVSVAFMGNSANKGEGLAIASFNGFDNFKGVQIGIVNRSDNMKGLQIGLFNKNETGKNFQIGLWNKNEKRSFPIINWNFKKLKS</sequence>
<reference evidence="1" key="1">
    <citation type="journal article" date="2013" name="Lancet">
        <title>First case of E anophelis outbreak in an intensive-care unit.</title>
        <authorList>
            <person name="Teo J."/>
            <person name="Tan S.Y."/>
            <person name="Tay M."/>
            <person name="Ding Y."/>
            <person name="Kjelleberg S."/>
            <person name="Givskov M."/>
            <person name="Lin R.T."/>
            <person name="Yang L."/>
        </authorList>
    </citation>
    <scope>NUCLEOTIDE SEQUENCE [LARGE SCALE GENOMIC DNA]</scope>
    <source>
        <strain evidence="1">NUHP1</strain>
    </source>
</reference>
<dbReference type="NCBIfam" id="NF047436">
    <property type="entry name" value="LA_2272_repeat"/>
    <property type="match status" value="1"/>
</dbReference>
<accession>A0A077EKX1</accession>
<dbReference type="HOGENOM" id="CLU_1193294_0_0_10"/>
<dbReference type="EMBL" id="CP007547">
    <property type="protein sequence ID" value="AIL47138.1"/>
    <property type="molecule type" value="Genomic_DNA"/>
</dbReference>
<dbReference type="STRING" id="1338011.BD94_3363"/>